<dbReference type="AlphaFoldDB" id="Q2JDM1"/>
<dbReference type="Proteomes" id="UP000001937">
    <property type="component" value="Chromosome"/>
</dbReference>
<dbReference type="EMBL" id="CP000249">
    <property type="protein sequence ID" value="ABD10621.1"/>
    <property type="molecule type" value="Genomic_DNA"/>
</dbReference>
<feature type="domain" description="HTH tetR-type" evidence="6">
    <location>
        <begin position="16"/>
        <end position="76"/>
    </location>
</feature>
<keyword evidence="1" id="KW-0678">Repressor</keyword>
<name>Q2JDM1_FRACC</name>
<evidence type="ECO:0000313" key="8">
    <source>
        <dbReference type="Proteomes" id="UP000001937"/>
    </source>
</evidence>
<dbReference type="InterPro" id="IPR003012">
    <property type="entry name" value="Tet_transcr_reg_TetR"/>
</dbReference>
<proteinExistence type="predicted"/>
<gene>
    <name evidence="7" type="ordered locus">Francci3_1243</name>
</gene>
<dbReference type="InterPro" id="IPR001647">
    <property type="entry name" value="HTH_TetR"/>
</dbReference>
<dbReference type="PRINTS" id="PR00400">
    <property type="entry name" value="TETREPRESSOR"/>
</dbReference>
<dbReference type="GO" id="GO:0000976">
    <property type="term" value="F:transcription cis-regulatory region binding"/>
    <property type="evidence" value="ECO:0007669"/>
    <property type="project" value="TreeGrafter"/>
</dbReference>
<dbReference type="Gene3D" id="1.10.10.60">
    <property type="entry name" value="Homeodomain-like"/>
    <property type="match status" value="1"/>
</dbReference>
<dbReference type="PANTHER" id="PTHR30055">
    <property type="entry name" value="HTH-TYPE TRANSCRIPTIONAL REGULATOR RUTR"/>
    <property type="match status" value="1"/>
</dbReference>
<sequence>MKGLLWTRPVARQKPRLSREAIVDAAITLADTEGLDAVSIRRVAAVLGVRPMSLYSHIARKDDLLDLMSDRIAAEILVPDPLPADWRDALRAISHQTRASCLRHPWMLTTFAGRPHYGPNALRHAEQSAAAVARLPVPPRRKIAILRAVDTYTIGHVLAELRARDLHSRTDVDKVELTTYLRGLIATGDYPFLAQLGPGNMTIMGDDAQEDFADGLEWLLVGITAAIES</sequence>
<feature type="DNA-binding region" description="H-T-H motif" evidence="5">
    <location>
        <begin position="39"/>
        <end position="58"/>
    </location>
</feature>
<dbReference type="GO" id="GO:0045892">
    <property type="term" value="P:negative regulation of DNA-templated transcription"/>
    <property type="evidence" value="ECO:0007669"/>
    <property type="project" value="InterPro"/>
</dbReference>
<dbReference type="SUPFAM" id="SSF46689">
    <property type="entry name" value="Homeodomain-like"/>
    <property type="match status" value="1"/>
</dbReference>
<organism evidence="7 8">
    <name type="scientific">Frankia casuarinae (strain DSM 45818 / CECT 9043 / HFP020203 / CcI3)</name>
    <dbReference type="NCBI Taxonomy" id="106370"/>
    <lineage>
        <taxon>Bacteria</taxon>
        <taxon>Bacillati</taxon>
        <taxon>Actinomycetota</taxon>
        <taxon>Actinomycetes</taxon>
        <taxon>Frankiales</taxon>
        <taxon>Frankiaceae</taxon>
        <taxon>Frankia</taxon>
    </lineage>
</organism>
<dbReference type="InterPro" id="IPR050109">
    <property type="entry name" value="HTH-type_TetR-like_transc_reg"/>
</dbReference>
<evidence type="ECO:0000256" key="2">
    <source>
        <dbReference type="ARBA" id="ARBA00023015"/>
    </source>
</evidence>
<dbReference type="InterPro" id="IPR036271">
    <property type="entry name" value="Tet_transcr_reg_TetR-rel_C_sf"/>
</dbReference>
<evidence type="ECO:0000256" key="5">
    <source>
        <dbReference type="PROSITE-ProRule" id="PRU00335"/>
    </source>
</evidence>
<dbReference type="HOGENOM" id="CLU_069543_0_2_11"/>
<evidence type="ECO:0000256" key="3">
    <source>
        <dbReference type="ARBA" id="ARBA00023125"/>
    </source>
</evidence>
<reference evidence="7 8" key="1">
    <citation type="journal article" date="2007" name="Genome Res.">
        <title>Genome characteristics of facultatively symbiotic Frankia sp. strains reflect host range and host plant biogeography.</title>
        <authorList>
            <person name="Normand P."/>
            <person name="Lapierre P."/>
            <person name="Tisa L.S."/>
            <person name="Gogarten J.P."/>
            <person name="Alloisio N."/>
            <person name="Bagnarol E."/>
            <person name="Bassi C.A."/>
            <person name="Berry A.M."/>
            <person name="Bickhart D.M."/>
            <person name="Choisne N."/>
            <person name="Couloux A."/>
            <person name="Cournoyer B."/>
            <person name="Cruveiller S."/>
            <person name="Daubin V."/>
            <person name="Demange N."/>
            <person name="Francino M.P."/>
            <person name="Goltsman E."/>
            <person name="Huang Y."/>
            <person name="Kopp O.R."/>
            <person name="Labarre L."/>
            <person name="Lapidus A."/>
            <person name="Lavire C."/>
            <person name="Marechal J."/>
            <person name="Martinez M."/>
            <person name="Mastronunzio J.E."/>
            <person name="Mullin B.C."/>
            <person name="Niemann J."/>
            <person name="Pujic P."/>
            <person name="Rawnsley T."/>
            <person name="Rouy Z."/>
            <person name="Schenowitz C."/>
            <person name="Sellstedt A."/>
            <person name="Tavares F."/>
            <person name="Tomkins J.P."/>
            <person name="Vallenet D."/>
            <person name="Valverde C."/>
            <person name="Wall L.G."/>
            <person name="Wang Y."/>
            <person name="Medigue C."/>
            <person name="Benson D.R."/>
        </authorList>
    </citation>
    <scope>NUCLEOTIDE SEQUENCE [LARGE SCALE GENOMIC DNA]</scope>
    <source>
        <strain evidence="8">DSM 45818 / CECT 9043 / CcI3</strain>
    </source>
</reference>
<keyword evidence="3 5" id="KW-0238">DNA-binding</keyword>
<evidence type="ECO:0000259" key="6">
    <source>
        <dbReference type="PROSITE" id="PS50977"/>
    </source>
</evidence>
<dbReference type="eggNOG" id="COG1309">
    <property type="taxonomic scope" value="Bacteria"/>
</dbReference>
<dbReference type="GO" id="GO:0003700">
    <property type="term" value="F:DNA-binding transcription factor activity"/>
    <property type="evidence" value="ECO:0007669"/>
    <property type="project" value="TreeGrafter"/>
</dbReference>
<dbReference type="Pfam" id="PF00440">
    <property type="entry name" value="TetR_N"/>
    <property type="match status" value="1"/>
</dbReference>
<evidence type="ECO:0000256" key="4">
    <source>
        <dbReference type="ARBA" id="ARBA00023163"/>
    </source>
</evidence>
<keyword evidence="8" id="KW-1185">Reference proteome</keyword>
<dbReference type="Gene3D" id="1.10.357.10">
    <property type="entry name" value="Tetracycline Repressor, domain 2"/>
    <property type="match status" value="1"/>
</dbReference>
<dbReference type="RefSeq" id="WP_011435687.1">
    <property type="nucleotide sequence ID" value="NC_007777.1"/>
</dbReference>
<dbReference type="PROSITE" id="PS50977">
    <property type="entry name" value="HTH_TETR_2"/>
    <property type="match status" value="1"/>
</dbReference>
<dbReference type="PANTHER" id="PTHR30055:SF151">
    <property type="entry name" value="TRANSCRIPTIONAL REGULATORY PROTEIN"/>
    <property type="match status" value="1"/>
</dbReference>
<keyword evidence="2" id="KW-0805">Transcription regulation</keyword>
<dbReference type="PhylomeDB" id="Q2JDM1"/>
<evidence type="ECO:0000313" key="7">
    <source>
        <dbReference type="EMBL" id="ABD10621.1"/>
    </source>
</evidence>
<dbReference type="SUPFAM" id="SSF48498">
    <property type="entry name" value="Tetracyclin repressor-like, C-terminal domain"/>
    <property type="match status" value="1"/>
</dbReference>
<dbReference type="Pfam" id="PF02909">
    <property type="entry name" value="TetR_C_1"/>
    <property type="match status" value="1"/>
</dbReference>
<protein>
    <submittedName>
        <fullName evidence="7">Transcriptional regulator, TetR family</fullName>
    </submittedName>
</protein>
<keyword evidence="4" id="KW-0804">Transcription</keyword>
<evidence type="ECO:0000256" key="1">
    <source>
        <dbReference type="ARBA" id="ARBA00022491"/>
    </source>
</evidence>
<dbReference type="InterPro" id="IPR009057">
    <property type="entry name" value="Homeodomain-like_sf"/>
</dbReference>
<dbReference type="GO" id="GO:0046677">
    <property type="term" value="P:response to antibiotic"/>
    <property type="evidence" value="ECO:0007669"/>
    <property type="project" value="InterPro"/>
</dbReference>
<dbReference type="OrthoDB" id="2570341at2"/>
<dbReference type="STRING" id="106370.Francci3_1243"/>
<accession>Q2JDM1</accession>
<dbReference type="KEGG" id="fra:Francci3_1243"/>
<dbReference type="InterPro" id="IPR004111">
    <property type="entry name" value="Repressor_TetR_C"/>
</dbReference>